<keyword evidence="2" id="KW-1133">Transmembrane helix</keyword>
<evidence type="ECO:0000256" key="2">
    <source>
        <dbReference type="SAM" id="Phobius"/>
    </source>
</evidence>
<reference evidence="4" key="1">
    <citation type="journal article" date="2019" name="Int. J. Syst. Evol. Microbiol.">
        <title>The Global Catalogue of Microorganisms (GCM) 10K type strain sequencing project: providing services to taxonomists for standard genome sequencing and annotation.</title>
        <authorList>
            <consortium name="The Broad Institute Genomics Platform"/>
            <consortium name="The Broad Institute Genome Sequencing Center for Infectious Disease"/>
            <person name="Wu L."/>
            <person name="Ma J."/>
        </authorList>
    </citation>
    <scope>NUCLEOTIDE SEQUENCE [LARGE SCALE GENOMIC DNA]</scope>
    <source>
        <strain evidence="4">JCM 19129</strain>
    </source>
</reference>
<accession>A0ABP9FYV9</accession>
<feature type="transmembrane region" description="Helical" evidence="2">
    <location>
        <begin position="20"/>
        <end position="39"/>
    </location>
</feature>
<gene>
    <name evidence="3" type="ORF">GCM10025790_20030</name>
</gene>
<evidence type="ECO:0000313" key="3">
    <source>
        <dbReference type="EMBL" id="GAA4922992.1"/>
    </source>
</evidence>
<comment type="caution">
    <text evidence="3">The sequence shown here is derived from an EMBL/GenBank/DDBJ whole genome shotgun (WGS) entry which is preliminary data.</text>
</comment>
<evidence type="ECO:0000256" key="1">
    <source>
        <dbReference type="SAM" id="Coils"/>
    </source>
</evidence>
<keyword evidence="4" id="KW-1185">Reference proteome</keyword>
<dbReference type="RefSeq" id="WP_345477871.1">
    <property type="nucleotide sequence ID" value="NZ_BAABLW010000007.1"/>
</dbReference>
<protein>
    <submittedName>
        <fullName evidence="3">Uncharacterized protein</fullName>
    </submittedName>
</protein>
<keyword evidence="1" id="KW-0175">Coiled coil</keyword>
<name>A0ABP9FYV9_9MICC</name>
<keyword evidence="2" id="KW-0812">Transmembrane</keyword>
<sequence length="218" mass="24492">MHFLRNVASDANTQDGVTILDIIDLSIPAIAVLISLWALRSSQKADKARHEAEGKLLKLQAETRDMQEREQERLTENAQILLDAYVSKNHSIVLTNSSDDAAHDVSVVVRTEHGRGHTRLAEPLTRDNPAKVTLRDLFNAHIAYERPAMNAEESARHIQVDVYFKSPMGNTFHQRTKVLMHFSSGTYGIFHTDPDGERLLPLQGRRYELTDGSANDPT</sequence>
<evidence type="ECO:0000313" key="4">
    <source>
        <dbReference type="Proteomes" id="UP001500368"/>
    </source>
</evidence>
<proteinExistence type="predicted"/>
<dbReference type="EMBL" id="BAABLW010000007">
    <property type="protein sequence ID" value="GAA4922992.1"/>
    <property type="molecule type" value="Genomic_DNA"/>
</dbReference>
<dbReference type="Proteomes" id="UP001500368">
    <property type="component" value="Unassembled WGS sequence"/>
</dbReference>
<keyword evidence="2" id="KW-0472">Membrane</keyword>
<feature type="coiled-coil region" evidence="1">
    <location>
        <begin position="42"/>
        <end position="84"/>
    </location>
</feature>
<organism evidence="3 4">
    <name type="scientific">Nesterenkonia rhizosphaerae</name>
    <dbReference type="NCBI Taxonomy" id="1348272"/>
    <lineage>
        <taxon>Bacteria</taxon>
        <taxon>Bacillati</taxon>
        <taxon>Actinomycetota</taxon>
        <taxon>Actinomycetes</taxon>
        <taxon>Micrococcales</taxon>
        <taxon>Micrococcaceae</taxon>
        <taxon>Nesterenkonia</taxon>
    </lineage>
</organism>